<accession>A0A0E9VVY6</accession>
<protein>
    <submittedName>
        <fullName evidence="1">Uncharacterized protein</fullName>
    </submittedName>
</protein>
<sequence>MFFSSVTLSLNRASVLKSIVCFS</sequence>
<dbReference type="EMBL" id="GBXM01026293">
    <property type="protein sequence ID" value="JAH82284.1"/>
    <property type="molecule type" value="Transcribed_RNA"/>
</dbReference>
<proteinExistence type="predicted"/>
<evidence type="ECO:0000313" key="1">
    <source>
        <dbReference type="EMBL" id="JAH82284.1"/>
    </source>
</evidence>
<name>A0A0E9VVY6_ANGAN</name>
<reference evidence="1" key="2">
    <citation type="journal article" date="2015" name="Fish Shellfish Immunol.">
        <title>Early steps in the European eel (Anguilla anguilla)-Vibrio vulnificus interaction in the gills: Role of the RtxA13 toxin.</title>
        <authorList>
            <person name="Callol A."/>
            <person name="Pajuelo D."/>
            <person name="Ebbesson L."/>
            <person name="Teles M."/>
            <person name="MacKenzie S."/>
            <person name="Amaro C."/>
        </authorList>
    </citation>
    <scope>NUCLEOTIDE SEQUENCE</scope>
</reference>
<organism evidence="1">
    <name type="scientific">Anguilla anguilla</name>
    <name type="common">European freshwater eel</name>
    <name type="synonym">Muraena anguilla</name>
    <dbReference type="NCBI Taxonomy" id="7936"/>
    <lineage>
        <taxon>Eukaryota</taxon>
        <taxon>Metazoa</taxon>
        <taxon>Chordata</taxon>
        <taxon>Craniata</taxon>
        <taxon>Vertebrata</taxon>
        <taxon>Euteleostomi</taxon>
        <taxon>Actinopterygii</taxon>
        <taxon>Neopterygii</taxon>
        <taxon>Teleostei</taxon>
        <taxon>Anguilliformes</taxon>
        <taxon>Anguillidae</taxon>
        <taxon>Anguilla</taxon>
    </lineage>
</organism>
<reference evidence="1" key="1">
    <citation type="submission" date="2014-11" db="EMBL/GenBank/DDBJ databases">
        <authorList>
            <person name="Amaro Gonzalez C."/>
        </authorList>
    </citation>
    <scope>NUCLEOTIDE SEQUENCE</scope>
</reference>
<dbReference type="AlphaFoldDB" id="A0A0E9VVY6"/>